<dbReference type="InterPro" id="IPR002505">
    <property type="entry name" value="PTA_PTB"/>
</dbReference>
<organism evidence="6 7">
    <name type="scientific">Staphylococcus arlettae</name>
    <dbReference type="NCBI Taxonomy" id="29378"/>
    <lineage>
        <taxon>Bacteria</taxon>
        <taxon>Bacillati</taxon>
        <taxon>Bacillota</taxon>
        <taxon>Bacilli</taxon>
        <taxon>Bacillales</taxon>
        <taxon>Staphylococcaceae</taxon>
        <taxon>Staphylococcus</taxon>
    </lineage>
</organism>
<evidence type="ECO:0000259" key="4">
    <source>
        <dbReference type="Pfam" id="PF01515"/>
    </source>
</evidence>
<gene>
    <name evidence="6" type="primary">pta</name>
    <name evidence="6" type="ORF">NCTC12413_01412</name>
    <name evidence="5" type="ORF">SAR03_09820</name>
</gene>
<evidence type="ECO:0000313" key="8">
    <source>
        <dbReference type="Proteomes" id="UP000321598"/>
    </source>
</evidence>
<keyword evidence="3 6" id="KW-0012">Acyltransferase</keyword>
<dbReference type="PANTHER" id="PTHR43356">
    <property type="entry name" value="PHOSPHATE ACETYLTRANSFERASE"/>
    <property type="match status" value="1"/>
</dbReference>
<comment type="similarity">
    <text evidence="1">Belongs to the phosphate acetyltransferase and butyryltransferase family.</text>
</comment>
<name>A0A380CF10_9STAP</name>
<dbReference type="EMBL" id="BKAV01000007">
    <property type="protein sequence ID" value="GEP99944.1"/>
    <property type="molecule type" value="Genomic_DNA"/>
</dbReference>
<dbReference type="PANTHER" id="PTHR43356:SF2">
    <property type="entry name" value="PHOSPHATE ACETYLTRANSFERASE"/>
    <property type="match status" value="1"/>
</dbReference>
<dbReference type="UniPathway" id="UPA00340">
    <property type="reaction ID" value="UER00459"/>
</dbReference>
<dbReference type="Gene3D" id="3.40.718.10">
    <property type="entry name" value="Isopropylmalate Dehydrogenase"/>
    <property type="match status" value="1"/>
</dbReference>
<dbReference type="InterPro" id="IPR050500">
    <property type="entry name" value="Phos_Acetyltrans/Butyryltrans"/>
</dbReference>
<reference evidence="6 7" key="1">
    <citation type="submission" date="2018-06" db="EMBL/GenBank/DDBJ databases">
        <authorList>
            <consortium name="Pathogen Informatics"/>
            <person name="Doyle S."/>
        </authorList>
    </citation>
    <scope>NUCLEOTIDE SEQUENCE [LARGE SCALE GENOMIC DNA]</scope>
    <source>
        <strain evidence="6 7">NCTC12413</strain>
    </source>
</reference>
<dbReference type="Pfam" id="PF01515">
    <property type="entry name" value="PTA_PTB"/>
    <property type="match status" value="1"/>
</dbReference>
<dbReference type="SUPFAM" id="SSF53659">
    <property type="entry name" value="Isocitrate/Isopropylmalate dehydrogenase-like"/>
    <property type="match status" value="1"/>
</dbReference>
<dbReference type="InterPro" id="IPR012147">
    <property type="entry name" value="P_Ac_Bu_trans"/>
</dbReference>
<keyword evidence="8" id="KW-1185">Reference proteome</keyword>
<protein>
    <submittedName>
        <fullName evidence="6">Phosphotransacetylase</fullName>
        <ecNumber evidence="6">2.3.1.8</ecNumber>
    </submittedName>
</protein>
<evidence type="ECO:0000313" key="7">
    <source>
        <dbReference type="Proteomes" id="UP000254956"/>
    </source>
</evidence>
<dbReference type="OrthoDB" id="9774179at2"/>
<dbReference type="EC" id="2.3.1.8" evidence="6"/>
<dbReference type="Proteomes" id="UP000321598">
    <property type="component" value="Unassembled WGS sequence"/>
</dbReference>
<dbReference type="AlphaFoldDB" id="A0A380CF10"/>
<keyword evidence="2 6" id="KW-0808">Transferase</keyword>
<evidence type="ECO:0000256" key="2">
    <source>
        <dbReference type="ARBA" id="ARBA00022679"/>
    </source>
</evidence>
<proteinExistence type="inferred from homology"/>
<sequence>MQYQHLVQNTSSLEGNVAIIFPNNEKIMSVAIEALKTTNVNIYLYDTTDLTELLRSFDIDTQYLLRISTQILDNEIDLFQTVASDLINGKIKVLMKGNIDSTKLISFLNQYPSLVLNNKILSHVACFNIPKYHKMLLLSDVAINNNPTVSDKIKIIDNLLTFTQNLGYSKIKVAMLSAVDGVDSQVTSSVDAQEVTQHFSTSVRPYLLIDGPLAFDNAISMESVIRKSIKSPVAGDADVLIVPNIDVGNALYKSFSYFGDASVVSLVLGTNFPIVATSKADSKSNMLDSLYFSLRLKKQ</sequence>
<evidence type="ECO:0000313" key="6">
    <source>
        <dbReference type="EMBL" id="SUJ19441.1"/>
    </source>
</evidence>
<evidence type="ECO:0000256" key="1">
    <source>
        <dbReference type="ARBA" id="ARBA00005656"/>
    </source>
</evidence>
<evidence type="ECO:0000313" key="5">
    <source>
        <dbReference type="EMBL" id="GEP99944.1"/>
    </source>
</evidence>
<dbReference type="EMBL" id="UGZE01000001">
    <property type="protein sequence ID" value="SUJ19441.1"/>
    <property type="molecule type" value="Genomic_DNA"/>
</dbReference>
<dbReference type="Proteomes" id="UP000254956">
    <property type="component" value="Unassembled WGS sequence"/>
</dbReference>
<dbReference type="GO" id="GO:0006085">
    <property type="term" value="P:acetyl-CoA biosynthetic process"/>
    <property type="evidence" value="ECO:0007669"/>
    <property type="project" value="UniProtKB-UniPathway"/>
</dbReference>
<reference evidence="5 8" key="2">
    <citation type="submission" date="2019-07" db="EMBL/GenBank/DDBJ databases">
        <title>Whole genome shotgun sequence of Staphylococcus arlettae NBRC 109765.</title>
        <authorList>
            <person name="Hosoyama A."/>
            <person name="Uohara A."/>
            <person name="Ohji S."/>
            <person name="Ichikawa N."/>
        </authorList>
    </citation>
    <scope>NUCLEOTIDE SEQUENCE [LARGE SCALE GENOMIC DNA]</scope>
    <source>
        <strain evidence="5 8">NBRC 109765</strain>
    </source>
</reference>
<accession>A0A380CF10</accession>
<dbReference type="GO" id="GO:0008959">
    <property type="term" value="F:phosphate acetyltransferase activity"/>
    <property type="evidence" value="ECO:0007669"/>
    <property type="project" value="UniProtKB-EC"/>
</dbReference>
<dbReference type="PIRSF" id="PIRSF000428">
    <property type="entry name" value="P_Ac_trans"/>
    <property type="match status" value="1"/>
</dbReference>
<dbReference type="RefSeq" id="WP_103387870.1">
    <property type="nucleotide sequence ID" value="NZ_BKAV01000007.1"/>
</dbReference>
<dbReference type="STRING" id="1212545.SARL_04968"/>
<evidence type="ECO:0000256" key="3">
    <source>
        <dbReference type="ARBA" id="ARBA00023315"/>
    </source>
</evidence>
<feature type="domain" description="Phosphate acetyl/butaryl transferase" evidence="4">
    <location>
        <begin position="86"/>
        <end position="287"/>
    </location>
</feature>